<evidence type="ECO:0000259" key="2">
    <source>
        <dbReference type="Pfam" id="PF01757"/>
    </source>
</evidence>
<feature type="domain" description="Acyltransferase 3" evidence="2">
    <location>
        <begin position="14"/>
        <end position="110"/>
    </location>
</feature>
<dbReference type="Pfam" id="PF01757">
    <property type="entry name" value="Acyl_transf_3"/>
    <property type="match status" value="1"/>
</dbReference>
<evidence type="ECO:0000256" key="1">
    <source>
        <dbReference type="SAM" id="Phobius"/>
    </source>
</evidence>
<keyword evidence="3" id="KW-0012">Acyltransferase</keyword>
<dbReference type="InterPro" id="IPR002656">
    <property type="entry name" value="Acyl_transf_3_dom"/>
</dbReference>
<reference evidence="3" key="1">
    <citation type="submission" date="2020-10" db="EMBL/GenBank/DDBJ databases">
        <authorList>
            <person name="Gilroy R."/>
        </authorList>
    </citation>
    <scope>NUCLEOTIDE SEQUENCE</scope>
    <source>
        <strain evidence="3">B3-4054</strain>
    </source>
</reference>
<keyword evidence="1" id="KW-0812">Transmembrane</keyword>
<feature type="transmembrane region" description="Helical" evidence="1">
    <location>
        <begin position="16"/>
        <end position="33"/>
    </location>
</feature>
<dbReference type="Proteomes" id="UP000823616">
    <property type="component" value="Unassembled WGS sequence"/>
</dbReference>
<dbReference type="EMBL" id="JADIMS010000156">
    <property type="protein sequence ID" value="MBO8451120.1"/>
    <property type="molecule type" value="Genomic_DNA"/>
</dbReference>
<evidence type="ECO:0000313" key="3">
    <source>
        <dbReference type="EMBL" id="MBO8451120.1"/>
    </source>
</evidence>
<dbReference type="AlphaFoldDB" id="A0A9D9EQ85"/>
<keyword evidence="3" id="KW-0808">Transferase</keyword>
<feature type="transmembrane region" description="Helical" evidence="1">
    <location>
        <begin position="94"/>
        <end position="112"/>
    </location>
</feature>
<proteinExistence type="predicted"/>
<comment type="caution">
    <text evidence="3">The sequence shown here is derived from an EMBL/GenBank/DDBJ whole genome shotgun (WGS) entry which is preliminary data.</text>
</comment>
<protein>
    <submittedName>
        <fullName evidence="3">Acyltransferase family protein</fullName>
    </submittedName>
</protein>
<feature type="transmembrane region" description="Helical" evidence="1">
    <location>
        <begin position="53"/>
        <end position="82"/>
    </location>
</feature>
<keyword evidence="1" id="KW-1133">Transmembrane helix</keyword>
<dbReference type="GO" id="GO:0016747">
    <property type="term" value="F:acyltransferase activity, transferring groups other than amino-acyl groups"/>
    <property type="evidence" value="ECO:0007669"/>
    <property type="project" value="InterPro"/>
</dbReference>
<keyword evidence="1" id="KW-0472">Membrane</keyword>
<gene>
    <name evidence="3" type="ORF">IAA96_08460</name>
</gene>
<accession>A0A9D9EQ85</accession>
<evidence type="ECO:0000313" key="4">
    <source>
        <dbReference type="Proteomes" id="UP000823616"/>
    </source>
</evidence>
<sequence length="113" mass="12651">METAIKSHTERQSNLELLRIFSMFLIVLGHYEAHGVQHVSDPAMNMLWRSGSIVNQWFCHLLAPGGKIGVGIFFTLTGYFLCTGSWSLRKLLKLLLTVYFYAVLAFLVLTGGG</sequence>
<name>A0A9D9EQ85_9SPIR</name>
<reference evidence="3" key="2">
    <citation type="journal article" date="2021" name="PeerJ">
        <title>Extensive microbial diversity within the chicken gut microbiome revealed by metagenomics and culture.</title>
        <authorList>
            <person name="Gilroy R."/>
            <person name="Ravi A."/>
            <person name="Getino M."/>
            <person name="Pursley I."/>
            <person name="Horton D.L."/>
            <person name="Alikhan N.F."/>
            <person name="Baker D."/>
            <person name="Gharbi K."/>
            <person name="Hall N."/>
            <person name="Watson M."/>
            <person name="Adriaenssens E.M."/>
            <person name="Foster-Nyarko E."/>
            <person name="Jarju S."/>
            <person name="Secka A."/>
            <person name="Antonio M."/>
            <person name="Oren A."/>
            <person name="Chaudhuri R.R."/>
            <person name="La Ragione R."/>
            <person name="Hildebrand F."/>
            <person name="Pallen M.J."/>
        </authorList>
    </citation>
    <scope>NUCLEOTIDE SEQUENCE</scope>
    <source>
        <strain evidence="3">B3-4054</strain>
    </source>
</reference>
<organism evidence="3 4">
    <name type="scientific">Candidatus Avitreponema avistercoris</name>
    <dbReference type="NCBI Taxonomy" id="2840705"/>
    <lineage>
        <taxon>Bacteria</taxon>
        <taxon>Pseudomonadati</taxon>
        <taxon>Spirochaetota</taxon>
        <taxon>Spirochaetia</taxon>
        <taxon>Spirochaetales</taxon>
        <taxon>Candidatus Avitreponema</taxon>
    </lineage>
</organism>